<dbReference type="PANTHER" id="PTHR33710:SF71">
    <property type="entry name" value="ENDONUCLEASE_EXONUCLEASE_PHOSPHATASE DOMAIN-CONTAINING PROTEIN"/>
    <property type="match status" value="1"/>
</dbReference>
<keyword evidence="2" id="KW-1185">Reference proteome</keyword>
<proteinExistence type="predicted"/>
<accession>A0AAD4VC44</accession>
<evidence type="ECO:0000313" key="2">
    <source>
        <dbReference type="Proteomes" id="UP001054821"/>
    </source>
</evidence>
<dbReference type="AlphaFoldDB" id="A0AAD4VC44"/>
<dbReference type="SUPFAM" id="SSF56219">
    <property type="entry name" value="DNase I-like"/>
    <property type="match status" value="1"/>
</dbReference>
<dbReference type="Proteomes" id="UP001054821">
    <property type="component" value="Chromosome 6"/>
</dbReference>
<name>A0AAD4VC44_PRUDU</name>
<dbReference type="Gene3D" id="3.60.10.10">
    <property type="entry name" value="Endonuclease/exonuclease/phosphatase"/>
    <property type="match status" value="1"/>
</dbReference>
<dbReference type="EMBL" id="JAJFAZ020000006">
    <property type="protein sequence ID" value="KAI5321196.1"/>
    <property type="molecule type" value="Genomic_DNA"/>
</dbReference>
<sequence length="150" mass="17502">MENFQKSLDDSNLSDIGFEGFSFTWSGKNGNGSVMWERLDRVVANTEFRHLWHQTKVHHLNSIVSDHKPIPLTLISQNISDALISARKRIFHFETMWMKEDGFKDVVKGAWEYNVDEHLSVKEKLKRCAISFKNWEKDIFGGVMTQIKKD</sequence>
<reference evidence="1 2" key="1">
    <citation type="journal article" date="2022" name="G3 (Bethesda)">
        <title>Whole-genome sequence and methylome profiling of the almond [Prunus dulcis (Mill.) D.A. Webb] cultivar 'Nonpareil'.</title>
        <authorList>
            <person name="D'Amico-Willman K.M."/>
            <person name="Ouma W.Z."/>
            <person name="Meulia T."/>
            <person name="Sideli G.M."/>
            <person name="Gradziel T.M."/>
            <person name="Fresnedo-Ramirez J."/>
        </authorList>
    </citation>
    <scope>NUCLEOTIDE SEQUENCE [LARGE SCALE GENOMIC DNA]</scope>
    <source>
        <strain evidence="1">Clone GOH B32 T37-40</strain>
    </source>
</reference>
<organism evidence="1 2">
    <name type="scientific">Prunus dulcis</name>
    <name type="common">Almond</name>
    <name type="synonym">Amygdalus dulcis</name>
    <dbReference type="NCBI Taxonomy" id="3755"/>
    <lineage>
        <taxon>Eukaryota</taxon>
        <taxon>Viridiplantae</taxon>
        <taxon>Streptophyta</taxon>
        <taxon>Embryophyta</taxon>
        <taxon>Tracheophyta</taxon>
        <taxon>Spermatophyta</taxon>
        <taxon>Magnoliopsida</taxon>
        <taxon>eudicotyledons</taxon>
        <taxon>Gunneridae</taxon>
        <taxon>Pentapetalae</taxon>
        <taxon>rosids</taxon>
        <taxon>fabids</taxon>
        <taxon>Rosales</taxon>
        <taxon>Rosaceae</taxon>
        <taxon>Amygdaloideae</taxon>
        <taxon>Amygdaleae</taxon>
        <taxon>Prunus</taxon>
    </lineage>
</organism>
<comment type="caution">
    <text evidence="1">The sequence shown here is derived from an EMBL/GenBank/DDBJ whole genome shotgun (WGS) entry which is preliminary data.</text>
</comment>
<gene>
    <name evidence="1" type="ORF">L3X38_030267</name>
</gene>
<dbReference type="InterPro" id="IPR036691">
    <property type="entry name" value="Endo/exonu/phosph_ase_sf"/>
</dbReference>
<evidence type="ECO:0000313" key="1">
    <source>
        <dbReference type="EMBL" id="KAI5321196.1"/>
    </source>
</evidence>
<dbReference type="PANTHER" id="PTHR33710">
    <property type="entry name" value="BNAC02G09200D PROTEIN"/>
    <property type="match status" value="1"/>
</dbReference>
<protein>
    <submittedName>
        <fullName evidence="1">Uncharacterized protein</fullName>
    </submittedName>
</protein>